<feature type="signal peptide" evidence="5">
    <location>
        <begin position="1"/>
        <end position="18"/>
    </location>
</feature>
<dbReference type="PANTHER" id="PTHR42886">
    <property type="entry name" value="RE40534P-RELATED"/>
    <property type="match status" value="1"/>
</dbReference>
<dbReference type="Gene3D" id="3.40.50.1820">
    <property type="entry name" value="alpha/beta hydrolase"/>
    <property type="match status" value="1"/>
</dbReference>
<comment type="similarity">
    <text evidence="2">Belongs to the AB hydrolase superfamily. AKT2 hydrolase family.</text>
</comment>
<dbReference type="GO" id="GO:0005777">
    <property type="term" value="C:peroxisome"/>
    <property type="evidence" value="ECO:0007669"/>
    <property type="project" value="UniProtKB-SubCell"/>
</dbReference>
<dbReference type="InterPro" id="IPR000073">
    <property type="entry name" value="AB_hydrolase_1"/>
</dbReference>
<keyword evidence="4" id="KW-0576">Peroxisome</keyword>
<keyword evidence="7" id="KW-0378">Hydrolase</keyword>
<sequence>MAPSKALISLALFGITTARQCSNLTIPVTISSRQGQFREVPVEDNLDVGAFATRFNQFQKNYTADLLEAYQTLDGTYQISAQYCMPDGGSNGIVQLLSHGIGFDKTYWDLSYNNYNYSYVNVALAAGYSTLAIDRLGIGNSSHGDPFNEIQAQAEVEALNSVTLQLRKGEIQEIGCSYDRVIHVGHSFGSVQSYWLSALYPENTDGVILTGFSLASQFLAYIVAGWNLQSARLNQPLRFGNASNDVVRTLTKKSNLDDNLIRSLQQILGGLGIDLTPQEVWNEVATTEVLDLINGYNTSVISYDYPAGYLASSNLIALQYAFLQPGNYDIGLAVQGEKSKQPVTTGELLTIGNAPSSSPFTGPVLVITGEHDVPFCGGNCYGQVSGTNYSNIPENVAMAFPSAAAFTSYIQPNTGHGINFHYNATAAYQVIQDFLASHDLSAH</sequence>
<organism evidence="7 8">
    <name type="scientific">Decorospora gaudefroyi</name>
    <dbReference type="NCBI Taxonomy" id="184978"/>
    <lineage>
        <taxon>Eukaryota</taxon>
        <taxon>Fungi</taxon>
        <taxon>Dikarya</taxon>
        <taxon>Ascomycota</taxon>
        <taxon>Pezizomycotina</taxon>
        <taxon>Dothideomycetes</taxon>
        <taxon>Pleosporomycetidae</taxon>
        <taxon>Pleosporales</taxon>
        <taxon>Pleosporineae</taxon>
        <taxon>Pleosporaceae</taxon>
        <taxon>Decorospora</taxon>
    </lineage>
</organism>
<evidence type="ECO:0000256" key="3">
    <source>
        <dbReference type="ARBA" id="ARBA00023026"/>
    </source>
</evidence>
<dbReference type="PANTHER" id="PTHR42886:SF87">
    <property type="entry name" value="AB HYDROLASE-1 DOMAIN-CONTAINING PROTEIN"/>
    <property type="match status" value="1"/>
</dbReference>
<dbReference type="GO" id="GO:0016787">
    <property type="term" value="F:hydrolase activity"/>
    <property type="evidence" value="ECO:0007669"/>
    <property type="project" value="UniProtKB-KW"/>
</dbReference>
<evidence type="ECO:0000256" key="1">
    <source>
        <dbReference type="ARBA" id="ARBA00004275"/>
    </source>
</evidence>
<dbReference type="SUPFAM" id="SSF53474">
    <property type="entry name" value="alpha/beta-Hydrolases"/>
    <property type="match status" value="1"/>
</dbReference>
<dbReference type="Proteomes" id="UP000800040">
    <property type="component" value="Unassembled WGS sequence"/>
</dbReference>
<accession>A0A6A5KJL1</accession>
<dbReference type="OrthoDB" id="190201at2759"/>
<evidence type="ECO:0000313" key="8">
    <source>
        <dbReference type="Proteomes" id="UP000800040"/>
    </source>
</evidence>
<dbReference type="EMBL" id="ML975251">
    <property type="protein sequence ID" value="KAF1838585.1"/>
    <property type="molecule type" value="Genomic_DNA"/>
</dbReference>
<comment type="subcellular location">
    <subcellularLocation>
        <location evidence="1">Peroxisome</location>
    </subcellularLocation>
</comment>
<name>A0A6A5KJL1_9PLEO</name>
<reference evidence="7" key="1">
    <citation type="submission" date="2020-01" db="EMBL/GenBank/DDBJ databases">
        <authorList>
            <consortium name="DOE Joint Genome Institute"/>
            <person name="Haridas S."/>
            <person name="Albert R."/>
            <person name="Binder M."/>
            <person name="Bloem J."/>
            <person name="Labutti K."/>
            <person name="Salamov A."/>
            <person name="Andreopoulos B."/>
            <person name="Baker S.E."/>
            <person name="Barry K."/>
            <person name="Bills G."/>
            <person name="Bluhm B.H."/>
            <person name="Cannon C."/>
            <person name="Castanera R."/>
            <person name="Culley D.E."/>
            <person name="Daum C."/>
            <person name="Ezra D."/>
            <person name="Gonzalez J.B."/>
            <person name="Henrissat B."/>
            <person name="Kuo A."/>
            <person name="Liang C."/>
            <person name="Lipzen A."/>
            <person name="Lutzoni F."/>
            <person name="Magnuson J."/>
            <person name="Mondo S."/>
            <person name="Nolan M."/>
            <person name="Ohm R."/>
            <person name="Pangilinan J."/>
            <person name="Park H.-J."/>
            <person name="Ramirez L."/>
            <person name="Alfaro M."/>
            <person name="Sun H."/>
            <person name="Tritt A."/>
            <person name="Yoshinaga Y."/>
            <person name="Zwiers L.-H."/>
            <person name="Turgeon B.G."/>
            <person name="Goodwin S.B."/>
            <person name="Spatafora J.W."/>
            <person name="Crous P.W."/>
            <person name="Grigoriev I.V."/>
        </authorList>
    </citation>
    <scope>NUCLEOTIDE SEQUENCE</scope>
    <source>
        <strain evidence="7">P77</strain>
    </source>
</reference>
<proteinExistence type="inferred from homology"/>
<feature type="chain" id="PRO_5025330008" evidence="5">
    <location>
        <begin position="19"/>
        <end position="443"/>
    </location>
</feature>
<evidence type="ECO:0000256" key="5">
    <source>
        <dbReference type="SAM" id="SignalP"/>
    </source>
</evidence>
<evidence type="ECO:0000313" key="7">
    <source>
        <dbReference type="EMBL" id="KAF1838585.1"/>
    </source>
</evidence>
<gene>
    <name evidence="7" type="ORF">BDW02DRAFT_488800</name>
</gene>
<keyword evidence="8" id="KW-1185">Reference proteome</keyword>
<feature type="domain" description="AB hydrolase-1" evidence="6">
    <location>
        <begin position="96"/>
        <end position="238"/>
    </location>
</feature>
<evidence type="ECO:0000259" key="6">
    <source>
        <dbReference type="Pfam" id="PF12697"/>
    </source>
</evidence>
<evidence type="ECO:0000256" key="4">
    <source>
        <dbReference type="ARBA" id="ARBA00023140"/>
    </source>
</evidence>
<protein>
    <submittedName>
        <fullName evidence="7">Alpha/beta-hydrolase</fullName>
    </submittedName>
</protein>
<evidence type="ECO:0000256" key="2">
    <source>
        <dbReference type="ARBA" id="ARBA00005668"/>
    </source>
</evidence>
<dbReference type="InterPro" id="IPR029058">
    <property type="entry name" value="AB_hydrolase_fold"/>
</dbReference>
<keyword evidence="5" id="KW-0732">Signal</keyword>
<dbReference type="AlphaFoldDB" id="A0A6A5KJL1"/>
<dbReference type="Pfam" id="PF12697">
    <property type="entry name" value="Abhydrolase_6"/>
    <property type="match status" value="1"/>
</dbReference>
<keyword evidence="3" id="KW-0843">Virulence</keyword>